<dbReference type="RefSeq" id="XP_057391148.1">
    <property type="nucleotide sequence ID" value="XM_057535165.1"/>
</dbReference>
<reference evidence="3" key="1">
    <citation type="submission" date="2025-08" db="UniProtKB">
        <authorList>
            <consortium name="RefSeq"/>
        </authorList>
    </citation>
    <scope>IDENTIFICATION</scope>
</reference>
<organism evidence="2 3">
    <name type="scientific">Balaenoptera acutorostrata</name>
    <name type="common">Common minke whale</name>
    <name type="synonym">Balaena rostrata</name>
    <dbReference type="NCBI Taxonomy" id="9767"/>
    <lineage>
        <taxon>Eukaryota</taxon>
        <taxon>Metazoa</taxon>
        <taxon>Chordata</taxon>
        <taxon>Craniata</taxon>
        <taxon>Vertebrata</taxon>
        <taxon>Euteleostomi</taxon>
        <taxon>Mammalia</taxon>
        <taxon>Eutheria</taxon>
        <taxon>Laurasiatheria</taxon>
        <taxon>Artiodactyla</taxon>
        <taxon>Whippomorpha</taxon>
        <taxon>Cetacea</taxon>
        <taxon>Mysticeti</taxon>
        <taxon>Balaenopteridae</taxon>
        <taxon>Balaenoptera</taxon>
    </lineage>
</organism>
<sequence>MGRNQLGLGGLGGCRSLQEPTRRRSAEWSLQEPDARPFLPAVTAESPKFLGGTPPGLPERVLRLRERAGIQLGPKALSWGGAGLKVPASEWRRALLAHLRPEEEGPERSTGTPEPEPRVRSPLGCFENLDSKRASGGHVYALLHHYPLSRRGDKRGGEGFAANWPGEEDKYNTPVERRSGPRADGAAALLPGVLAALFFHYSRSLAALLAFLLSLSAAGPIHLPIPWPNSRRLRVPALSHAAPNSPTPKARRPRHLEARGSVEWLKPSRPAGFPEMASFYRKGAPLSF</sequence>
<gene>
    <name evidence="3" type="primary">PRAC2</name>
</gene>
<feature type="region of interest" description="Disordered" evidence="1">
    <location>
        <begin position="98"/>
        <end position="122"/>
    </location>
</feature>
<feature type="region of interest" description="Disordered" evidence="1">
    <location>
        <begin position="1"/>
        <end position="38"/>
    </location>
</feature>
<accession>A0ABM3SMS3</accession>
<evidence type="ECO:0000313" key="3">
    <source>
        <dbReference type="RefSeq" id="XP_057391148.1"/>
    </source>
</evidence>
<protein>
    <submittedName>
        <fullName evidence="3">Uncharacterized protein</fullName>
    </submittedName>
</protein>
<keyword evidence="2" id="KW-1185">Reference proteome</keyword>
<dbReference type="GeneID" id="130705820"/>
<proteinExistence type="predicted"/>
<evidence type="ECO:0000313" key="2">
    <source>
        <dbReference type="Proteomes" id="UP001652580"/>
    </source>
</evidence>
<name>A0ABM3SMS3_BALAC</name>
<evidence type="ECO:0000256" key="1">
    <source>
        <dbReference type="SAM" id="MobiDB-lite"/>
    </source>
</evidence>
<dbReference type="Proteomes" id="UP001652580">
    <property type="component" value="Chromosome 20"/>
</dbReference>
<feature type="region of interest" description="Disordered" evidence="1">
    <location>
        <begin position="157"/>
        <end position="179"/>
    </location>
</feature>
<feature type="compositionally biased region" description="Basic and acidic residues" evidence="1">
    <location>
        <begin position="167"/>
        <end position="179"/>
    </location>
</feature>